<dbReference type="Proteomes" id="UP000324091">
    <property type="component" value="Chromosome 15"/>
</dbReference>
<protein>
    <submittedName>
        <fullName evidence="2">Uncharacterized protein</fullName>
    </submittedName>
</protein>
<sequence length="261" mass="32093">MAQRGTQQLKAEQEPLELSMETWREEVQHLREALAEKEEQLSRAAKRRQMRTVSHMETLTQLNNTQAALKESNLKCASLEKTLHSQQQEIEERHKRELMEQEEGFNEKLLVIEEEFKRKLEEEKHRFNEEEEALRQQLFRQETNFKKLLEEEQHKYNEEMVKKEESIKQQLLTKEETHNKMLADVCQQWEKTAQKWVQMREELEQKIQESQRSRQEEQEKTKEDLQRLSEAILQLELQISKKKRRKCFWRRICKRMRFWKR</sequence>
<keyword evidence="1" id="KW-0175">Coiled coil</keyword>
<name>A0A5C6P1S1_9TELE</name>
<reference evidence="2 3" key="1">
    <citation type="submission" date="2019-04" db="EMBL/GenBank/DDBJ databases">
        <title>Chromosome genome assembly for Takifugu flavidus.</title>
        <authorList>
            <person name="Xiao S."/>
        </authorList>
    </citation>
    <scope>NUCLEOTIDE SEQUENCE [LARGE SCALE GENOMIC DNA]</scope>
    <source>
        <strain evidence="2">HTHZ2018</strain>
        <tissue evidence="2">Muscle</tissue>
    </source>
</reference>
<feature type="coiled-coil region" evidence="1">
    <location>
        <begin position="20"/>
        <end position="245"/>
    </location>
</feature>
<evidence type="ECO:0000256" key="1">
    <source>
        <dbReference type="SAM" id="Coils"/>
    </source>
</evidence>
<proteinExistence type="predicted"/>
<dbReference type="EMBL" id="RHFK02000007">
    <property type="protein sequence ID" value="TWW73732.1"/>
    <property type="molecule type" value="Genomic_DNA"/>
</dbReference>
<keyword evidence="3" id="KW-1185">Reference proteome</keyword>
<comment type="caution">
    <text evidence="2">The sequence shown here is derived from an EMBL/GenBank/DDBJ whole genome shotgun (WGS) entry which is preliminary data.</text>
</comment>
<organism evidence="2 3">
    <name type="scientific">Takifugu flavidus</name>
    <name type="common">sansaifugu</name>
    <dbReference type="NCBI Taxonomy" id="433684"/>
    <lineage>
        <taxon>Eukaryota</taxon>
        <taxon>Metazoa</taxon>
        <taxon>Chordata</taxon>
        <taxon>Craniata</taxon>
        <taxon>Vertebrata</taxon>
        <taxon>Euteleostomi</taxon>
        <taxon>Actinopterygii</taxon>
        <taxon>Neopterygii</taxon>
        <taxon>Teleostei</taxon>
        <taxon>Neoteleostei</taxon>
        <taxon>Acanthomorphata</taxon>
        <taxon>Eupercaria</taxon>
        <taxon>Tetraodontiformes</taxon>
        <taxon>Tetradontoidea</taxon>
        <taxon>Tetraodontidae</taxon>
        <taxon>Takifugu</taxon>
    </lineage>
</organism>
<accession>A0A5C6P1S1</accession>
<dbReference type="AlphaFoldDB" id="A0A5C6P1S1"/>
<evidence type="ECO:0000313" key="3">
    <source>
        <dbReference type="Proteomes" id="UP000324091"/>
    </source>
</evidence>
<evidence type="ECO:0000313" key="2">
    <source>
        <dbReference type="EMBL" id="TWW73732.1"/>
    </source>
</evidence>
<gene>
    <name evidence="2" type="ORF">D4764_15G0011280</name>
</gene>